<reference evidence="7" key="1">
    <citation type="submission" date="2017-10" db="EMBL/GenBank/DDBJ databases">
        <title>Paulinella longichromatophora chromatophore genome.</title>
        <authorList>
            <person name="Lhee D."/>
            <person name="Yoon H.S."/>
        </authorList>
    </citation>
    <scope>NUCLEOTIDE SEQUENCE</scope>
</reference>
<dbReference type="PANTHER" id="PTHR42961:SF2">
    <property type="entry name" value="IRON-SULFUR PROTEIN NUBPL"/>
    <property type="match status" value="1"/>
</dbReference>
<dbReference type="GO" id="GO:0051539">
    <property type="term" value="F:4 iron, 4 sulfur cluster binding"/>
    <property type="evidence" value="ECO:0007669"/>
    <property type="project" value="TreeGrafter"/>
</dbReference>
<dbReference type="EMBL" id="MG264610">
    <property type="protein sequence ID" value="AUG32593.1"/>
    <property type="molecule type" value="Genomic_DNA"/>
</dbReference>
<dbReference type="FunFam" id="3.40.50.300:FF:001119">
    <property type="entry name" value="Iron-sulfur cluster carrier protein"/>
    <property type="match status" value="1"/>
</dbReference>
<dbReference type="Gene3D" id="3.40.50.300">
    <property type="entry name" value="P-loop containing nucleotide triphosphate hydrolases"/>
    <property type="match status" value="1"/>
</dbReference>
<comment type="similarity">
    <text evidence="6">Belongs to the Mrp/NBP35 ATP-binding proteins family.</text>
</comment>
<evidence type="ECO:0000256" key="3">
    <source>
        <dbReference type="ARBA" id="ARBA00022840"/>
    </source>
</evidence>
<dbReference type="GO" id="GO:0046872">
    <property type="term" value="F:metal ion binding"/>
    <property type="evidence" value="ECO:0007669"/>
    <property type="project" value="UniProtKB-KW"/>
</dbReference>
<dbReference type="AlphaFoldDB" id="A0A2H4ZQ05"/>
<keyword evidence="1" id="KW-0479">Metal-binding</keyword>
<dbReference type="Pfam" id="PF10609">
    <property type="entry name" value="ParA"/>
    <property type="match status" value="1"/>
</dbReference>
<keyword evidence="4" id="KW-0408">Iron</keyword>
<organism evidence="7">
    <name type="scientific">Paulinella longichromatophora</name>
    <dbReference type="NCBI Taxonomy" id="1708747"/>
    <lineage>
        <taxon>Eukaryota</taxon>
        <taxon>Sar</taxon>
        <taxon>Rhizaria</taxon>
        <taxon>Cercozoa</taxon>
        <taxon>Imbricatea</taxon>
        <taxon>Silicofilosea</taxon>
        <taxon>Euglyphida</taxon>
        <taxon>Paulinellidae</taxon>
        <taxon>Paulinella</taxon>
    </lineage>
</organism>
<dbReference type="InterPro" id="IPR033756">
    <property type="entry name" value="YlxH/NBP35"/>
</dbReference>
<evidence type="ECO:0000256" key="6">
    <source>
        <dbReference type="ARBA" id="ARBA00024036"/>
    </source>
</evidence>
<dbReference type="SUPFAM" id="SSF117916">
    <property type="entry name" value="Fe-S cluster assembly (FSCA) domain-like"/>
    <property type="match status" value="1"/>
</dbReference>
<dbReference type="GO" id="GO:0140663">
    <property type="term" value="F:ATP-dependent FeS chaperone activity"/>
    <property type="evidence" value="ECO:0007669"/>
    <property type="project" value="InterPro"/>
</dbReference>
<dbReference type="HAMAP" id="MF_02040">
    <property type="entry name" value="Mrp_NBP35"/>
    <property type="match status" value="1"/>
</dbReference>
<dbReference type="InterPro" id="IPR034904">
    <property type="entry name" value="FSCA_dom_sf"/>
</dbReference>
<protein>
    <submittedName>
        <fullName evidence="7">MRP protein-like protein</fullName>
    </submittedName>
</protein>
<dbReference type="PANTHER" id="PTHR42961">
    <property type="entry name" value="IRON-SULFUR PROTEIN NUBPL"/>
    <property type="match status" value="1"/>
</dbReference>
<dbReference type="InterPro" id="IPR027417">
    <property type="entry name" value="P-loop_NTPase"/>
</dbReference>
<evidence type="ECO:0000256" key="4">
    <source>
        <dbReference type="ARBA" id="ARBA00023004"/>
    </source>
</evidence>
<keyword evidence="2" id="KW-0547">Nucleotide-binding</keyword>
<sequence>MLVLIDKALQALANILDEGSNRSIIELGWISRLRIKESRIVFRLQLPSFANDKRDTLVNEARHALLLLDNNIDVQVEVGAIPSQASSTAPIGQAGHGVQSTGPNGPQPINGIKSIIGVSSGKGGVGKSTVAVNLACALARSGLKIGLLDADIYGPNVPTMLGVSELTPEIIGNGSEQILQPIKSCGIAMVSMGLLIDKKQPVIWRGPMLNGIIRQFLYQVEWGELDILIIDLPPGTGDVQLSITQAVPITGVLVVTTPQIVSLQDARRGLAMFAQMGVSILGIVENMSTFIPPDQPDKRYALFGTGGGLTLAEEADVKLLCQLPLEIIVQQGSDRGKPVVISQPTSVASQTFMTLAEDIKLSLAEAK</sequence>
<dbReference type="SUPFAM" id="SSF52540">
    <property type="entry name" value="P-loop containing nucleoside triphosphate hydrolases"/>
    <property type="match status" value="1"/>
</dbReference>
<dbReference type="InterPro" id="IPR019591">
    <property type="entry name" value="Mrp/NBP35_ATP-bd"/>
</dbReference>
<name>A0A2H4ZQ05_9EUKA</name>
<dbReference type="InterPro" id="IPR044304">
    <property type="entry name" value="NUBPL-like"/>
</dbReference>
<evidence type="ECO:0000256" key="5">
    <source>
        <dbReference type="ARBA" id="ARBA00023014"/>
    </source>
</evidence>
<evidence type="ECO:0000256" key="2">
    <source>
        <dbReference type="ARBA" id="ARBA00022741"/>
    </source>
</evidence>
<keyword evidence="3" id="KW-0067">ATP-binding</keyword>
<accession>A0A2H4ZQ05</accession>
<keyword evidence="7" id="KW-0934">Plastid</keyword>
<dbReference type="GO" id="GO:0005524">
    <property type="term" value="F:ATP binding"/>
    <property type="evidence" value="ECO:0007669"/>
    <property type="project" value="UniProtKB-KW"/>
</dbReference>
<proteinExistence type="inferred from homology"/>
<keyword evidence="5" id="KW-0411">Iron-sulfur</keyword>
<evidence type="ECO:0000313" key="7">
    <source>
        <dbReference type="EMBL" id="AUG32593.1"/>
    </source>
</evidence>
<geneLocation type="plastid" evidence="7"/>
<evidence type="ECO:0000256" key="1">
    <source>
        <dbReference type="ARBA" id="ARBA00022723"/>
    </source>
</evidence>
<dbReference type="GO" id="GO:0016226">
    <property type="term" value="P:iron-sulfur cluster assembly"/>
    <property type="evidence" value="ECO:0007669"/>
    <property type="project" value="InterPro"/>
</dbReference>
<dbReference type="CDD" id="cd02037">
    <property type="entry name" value="Mrp_NBP35"/>
    <property type="match status" value="1"/>
</dbReference>
<dbReference type="Gene3D" id="3.30.300.130">
    <property type="entry name" value="Fe-S cluster assembly (FSCA)"/>
    <property type="match status" value="1"/>
</dbReference>
<gene>
    <name evidence="7" type="ORF">PLO_607</name>
</gene>